<dbReference type="EMBL" id="FNPI01000011">
    <property type="protein sequence ID" value="SDZ39587.1"/>
    <property type="molecule type" value="Genomic_DNA"/>
</dbReference>
<dbReference type="OrthoDB" id="2052149at2"/>
<evidence type="ECO:0000313" key="2">
    <source>
        <dbReference type="Proteomes" id="UP000198935"/>
    </source>
</evidence>
<evidence type="ECO:0000313" key="1">
    <source>
        <dbReference type="EMBL" id="SDZ39587.1"/>
    </source>
</evidence>
<dbReference type="AlphaFoldDB" id="A0A1H3SPD8"/>
<protein>
    <submittedName>
        <fullName evidence="1">CRISPR-associated protein, TIGR03984 family</fullName>
    </submittedName>
</protein>
<dbReference type="STRING" id="1503961.SAMN05421736_111150"/>
<dbReference type="NCBIfam" id="TIGR03984">
    <property type="entry name" value="CRISPR-associated protein Csx19"/>
    <property type="match status" value="1"/>
</dbReference>
<reference evidence="2" key="1">
    <citation type="submission" date="2016-10" db="EMBL/GenBank/DDBJ databases">
        <authorList>
            <person name="Varghese N."/>
            <person name="Submissions S."/>
        </authorList>
    </citation>
    <scope>NUCLEOTIDE SEQUENCE [LARGE SCALE GENOMIC DNA]</scope>
    <source>
        <strain evidence="2">SP</strain>
    </source>
</reference>
<gene>
    <name evidence="1" type="ORF">SAMN05421736_111150</name>
</gene>
<proteinExistence type="predicted"/>
<dbReference type="Proteomes" id="UP000198935">
    <property type="component" value="Unassembled WGS sequence"/>
</dbReference>
<accession>A0A1H3SPD8</accession>
<organism evidence="1 2">
    <name type="scientific">Evansella caseinilytica</name>
    <dbReference type="NCBI Taxonomy" id="1503961"/>
    <lineage>
        <taxon>Bacteria</taxon>
        <taxon>Bacillati</taxon>
        <taxon>Bacillota</taxon>
        <taxon>Bacilli</taxon>
        <taxon>Bacillales</taxon>
        <taxon>Bacillaceae</taxon>
        <taxon>Evansella</taxon>
    </lineage>
</organism>
<dbReference type="InterPro" id="IPR023815">
    <property type="entry name" value="CRISPR-assoc_Csx19"/>
</dbReference>
<keyword evidence="2" id="KW-1185">Reference proteome</keyword>
<name>A0A1H3SPD8_9BACI</name>
<sequence>MNRPNNEICINLKLDEYLSKVEVGSVSVDGLFELIRKKSLPSGYVYAIMDDSVCLGIYEDEKVTIGRGQEQLIEVLDTAEYILELRIFNTQQEFRAIRTDHEFKWRIRHDNEKDGERFVCLDEPHKLWGKSKKIGKTNGWSILQEDRGTRLYFPGYIQEFGGKAILLRQYITFHEWSLEPQQAFHYDFSDERLVAFVDWPVLEGK</sequence>